<evidence type="ECO:0000313" key="3">
    <source>
        <dbReference type="Proteomes" id="UP000183940"/>
    </source>
</evidence>
<keyword evidence="3" id="KW-1185">Reference proteome</keyword>
<comment type="caution">
    <text evidence="2">The sequence shown here is derived from an EMBL/GenBank/DDBJ whole genome shotgun (WGS) entry which is preliminary data.</text>
</comment>
<keyword evidence="1" id="KW-1133">Transmembrane helix</keyword>
<keyword evidence="1" id="KW-0472">Membrane</keyword>
<dbReference type="STRING" id="1925591.BI308_15875"/>
<name>A0A1L9QPQ4_9CYAN</name>
<dbReference type="Proteomes" id="UP000183940">
    <property type="component" value="Unassembled WGS sequence"/>
</dbReference>
<gene>
    <name evidence="2" type="ORF">BI308_15875</name>
</gene>
<dbReference type="AlphaFoldDB" id="A0A1L9QPQ4"/>
<proteinExistence type="predicted"/>
<organism evidence="2 3">
    <name type="scientific">Roseofilum reptotaenium AO1-A</name>
    <dbReference type="NCBI Taxonomy" id="1925591"/>
    <lineage>
        <taxon>Bacteria</taxon>
        <taxon>Bacillati</taxon>
        <taxon>Cyanobacteriota</taxon>
        <taxon>Cyanophyceae</taxon>
        <taxon>Desertifilales</taxon>
        <taxon>Desertifilaceae</taxon>
        <taxon>Roseofilum</taxon>
    </lineage>
</organism>
<feature type="transmembrane region" description="Helical" evidence="1">
    <location>
        <begin position="52"/>
        <end position="73"/>
    </location>
</feature>
<sequence length="83" mass="9329">MKEKLLNGLNTVLTINLFFVLFSFGWFAIALLGRSINIPLGFDIWYKLWEPVFTPAIGILMAGSIASGVISWINRRLNPESKS</sequence>
<feature type="transmembrane region" description="Helical" evidence="1">
    <location>
        <begin position="12"/>
        <end position="32"/>
    </location>
</feature>
<evidence type="ECO:0000256" key="1">
    <source>
        <dbReference type="SAM" id="Phobius"/>
    </source>
</evidence>
<dbReference type="EMBL" id="MLAW01000028">
    <property type="protein sequence ID" value="OJJ24629.1"/>
    <property type="molecule type" value="Genomic_DNA"/>
</dbReference>
<accession>A0A1L9QPQ4</accession>
<reference evidence="2" key="1">
    <citation type="submission" date="2016-10" db="EMBL/GenBank/DDBJ databases">
        <title>CRISPR-Cas defence system in Roseofilum reptotaenium: evidence of a bacteriophage-cyanobacterium arms race in the coral black band disease.</title>
        <authorList>
            <person name="Buerger P."/>
            <person name="Wood-Charlson E.M."/>
            <person name="Weynberg K.D."/>
            <person name="Willis B."/>
            <person name="Van Oppen M.J."/>
        </authorList>
    </citation>
    <scope>NUCLEOTIDE SEQUENCE [LARGE SCALE GENOMIC DNA]</scope>
    <source>
        <strain evidence="2">AO1-A</strain>
    </source>
</reference>
<evidence type="ECO:0000313" key="2">
    <source>
        <dbReference type="EMBL" id="OJJ24629.1"/>
    </source>
</evidence>
<keyword evidence="1" id="KW-0812">Transmembrane</keyword>
<protein>
    <submittedName>
        <fullName evidence="2">Uncharacterized protein</fullName>
    </submittedName>
</protein>